<reference evidence="1 2" key="1">
    <citation type="journal article" date="2007" name="Int. J. Syst. Evol. Microbiol.">
        <title>Marixanthomonas ophiurae gen. nov., sp. nov., a marine bacterium of the family Flavobacteriaceae isolated from a deep-sea brittle star.</title>
        <authorList>
            <person name="Romanenko L.A."/>
            <person name="Uchino M."/>
            <person name="Frolova G.M."/>
            <person name="Mikhailov V.V."/>
        </authorList>
    </citation>
    <scope>NUCLEOTIDE SEQUENCE [LARGE SCALE GENOMIC DNA]</scope>
    <source>
        <strain evidence="1 2">KMM 3046</strain>
    </source>
</reference>
<gene>
    <name evidence="1" type="ORF">DZ858_08800</name>
</gene>
<evidence type="ECO:0000313" key="1">
    <source>
        <dbReference type="EMBL" id="RFN60124.1"/>
    </source>
</evidence>
<comment type="caution">
    <text evidence="1">The sequence shown here is derived from an EMBL/GenBank/DDBJ whole genome shotgun (WGS) entry which is preliminary data.</text>
</comment>
<dbReference type="EMBL" id="QVID01000001">
    <property type="protein sequence ID" value="RFN60124.1"/>
    <property type="molecule type" value="Genomic_DNA"/>
</dbReference>
<name>A0A3E1QDF5_9FLAO</name>
<dbReference type="Proteomes" id="UP000261082">
    <property type="component" value="Unassembled WGS sequence"/>
</dbReference>
<dbReference type="AlphaFoldDB" id="A0A3E1QDF5"/>
<dbReference type="OrthoDB" id="956451at2"/>
<protein>
    <submittedName>
        <fullName evidence="1">Uncharacterized protein</fullName>
    </submittedName>
</protein>
<dbReference type="Pfam" id="PF18928">
    <property type="entry name" value="DUF5677"/>
    <property type="match status" value="1"/>
</dbReference>
<organism evidence="1 2">
    <name type="scientific">Marixanthomonas ophiurae</name>
    <dbReference type="NCBI Taxonomy" id="387659"/>
    <lineage>
        <taxon>Bacteria</taxon>
        <taxon>Pseudomonadati</taxon>
        <taxon>Bacteroidota</taxon>
        <taxon>Flavobacteriia</taxon>
        <taxon>Flavobacteriales</taxon>
        <taxon>Flavobacteriaceae</taxon>
        <taxon>Marixanthomonas</taxon>
    </lineage>
</organism>
<keyword evidence="2" id="KW-1185">Reference proteome</keyword>
<dbReference type="InterPro" id="IPR043733">
    <property type="entry name" value="DUF5677"/>
</dbReference>
<proteinExistence type="predicted"/>
<dbReference type="RefSeq" id="WP_117159183.1">
    <property type="nucleotide sequence ID" value="NZ_QVID01000001.1"/>
</dbReference>
<accession>A0A3E1QDF5</accession>
<evidence type="ECO:0000313" key="2">
    <source>
        <dbReference type="Proteomes" id="UP000261082"/>
    </source>
</evidence>
<sequence>MKTEPIEEILPQKPVEGLISLLSKLSFTLNEVINFGTKILDWDLKKKRNGKDKNIPSVFLRNSIELGDAISILIEKSSIDPAKILIRSLMENTFGLLYMIEKDEDLRAHSFLVCRVNKDIRYYKQFIENEDISKNFVSKFIKQEPGFKLKNHCNPIEIKTVIKAKEELLRQPIYDDVNLEYHRTCTKNKKRNNNPNWYSLYDGPYNFESLCHHLENTILYEFQYRKYSENVHVTNVMTGFVKSKAELDKADLIQIRDFKDCKEVFYNAVNILLDLYREFIKIRLPEKQIEYDNWYIEFEIMFEKIDRETRFIYRE</sequence>